<dbReference type="Pfam" id="PF22768">
    <property type="entry name" value="SPP1_Dit"/>
    <property type="match status" value="1"/>
</dbReference>
<keyword evidence="4" id="KW-1185">Reference proteome</keyword>
<comment type="caution">
    <text evidence="3">The sequence shown here is derived from an EMBL/GenBank/DDBJ whole genome shotgun (WGS) entry which is preliminary data.</text>
</comment>
<organism evidence="3 4">
    <name type="scientific">Alkalihalobacillus trypoxylicola</name>
    <dbReference type="NCBI Taxonomy" id="519424"/>
    <lineage>
        <taxon>Bacteria</taxon>
        <taxon>Bacillati</taxon>
        <taxon>Bacillota</taxon>
        <taxon>Bacilli</taxon>
        <taxon>Bacillales</taxon>
        <taxon>Bacillaceae</taxon>
        <taxon>Alkalihalobacillus</taxon>
    </lineage>
</organism>
<reference evidence="3" key="1">
    <citation type="submission" date="2016-02" db="EMBL/GenBank/DDBJ databases">
        <title>Genome sequence of Bacillus trypoxylicola KCTC 13244(T).</title>
        <authorList>
            <person name="Jeong H."/>
            <person name="Park S.-H."/>
            <person name="Choi S.-K."/>
        </authorList>
    </citation>
    <scope>NUCLEOTIDE SEQUENCE [LARGE SCALE GENOMIC DNA]</scope>
    <source>
        <strain evidence="3">KCTC 13244</strain>
    </source>
</reference>
<dbReference type="AlphaFoldDB" id="A0A161PKU0"/>
<dbReference type="InterPro" id="IPR008841">
    <property type="entry name" value="Siphovirus-type_tail_N"/>
</dbReference>
<name>A0A161PKU0_9BACI</name>
<protein>
    <recommendedName>
        <fullName evidence="5">Phage tail protein</fullName>
    </recommendedName>
</protein>
<dbReference type="InterPro" id="IPR054738">
    <property type="entry name" value="Siphovirus-type_tail_C"/>
</dbReference>
<feature type="domain" description="Siphovirus-type tail component RIFT-related" evidence="1">
    <location>
        <begin position="12"/>
        <end position="116"/>
    </location>
</feature>
<accession>A0A161PKU0</accession>
<evidence type="ECO:0000313" key="3">
    <source>
        <dbReference type="EMBL" id="KYG34906.1"/>
    </source>
</evidence>
<dbReference type="Pfam" id="PF05709">
    <property type="entry name" value="Sipho_tail"/>
    <property type="match status" value="1"/>
</dbReference>
<dbReference type="RefSeq" id="WP_061947160.1">
    <property type="nucleotide sequence ID" value="NZ_LTAO01000001.1"/>
</dbReference>
<dbReference type="OrthoDB" id="3078561at2"/>
<gene>
    <name evidence="3" type="ORF">AZF04_00815</name>
</gene>
<dbReference type="NCBIfam" id="TIGR01633">
    <property type="entry name" value="phi3626_gp14_N"/>
    <property type="match status" value="1"/>
</dbReference>
<dbReference type="STRING" id="519424.AZF04_00815"/>
<sequence>MMIFNGIEKDYLNVSVNFTLPTITEIEHEIHQNNRFGGRVKKSMLKELYIDVPVIIKDDGTGIDNLKVDLIGWLKKSESKRLEFNHFPDIYYMARLARIDLQDEFNIMRGTLTFLCEVPFKLGKSKDIEVSSTYSNYIVIGQVETPWKSRTVFSSAAISFTLENDKGGLILLNYNFIQGDILEIDYLKRKIIVSGTVRPEILSMQSYWFDLKPGVNRLRASRATTITYDERFY</sequence>
<feature type="domain" description="Siphovirus-type tail component C-terminal" evidence="2">
    <location>
        <begin position="141"/>
        <end position="232"/>
    </location>
</feature>
<evidence type="ECO:0000259" key="1">
    <source>
        <dbReference type="Pfam" id="PF05709"/>
    </source>
</evidence>
<dbReference type="EMBL" id="LTAO01000001">
    <property type="protein sequence ID" value="KYG34906.1"/>
    <property type="molecule type" value="Genomic_DNA"/>
</dbReference>
<dbReference type="Gene3D" id="2.40.30.200">
    <property type="match status" value="1"/>
</dbReference>
<dbReference type="InterPro" id="IPR006520">
    <property type="entry name" value="Dit_BPSPP_N"/>
</dbReference>
<evidence type="ECO:0000313" key="4">
    <source>
        <dbReference type="Proteomes" id="UP000075806"/>
    </source>
</evidence>
<evidence type="ECO:0000259" key="2">
    <source>
        <dbReference type="Pfam" id="PF22768"/>
    </source>
</evidence>
<proteinExistence type="predicted"/>
<evidence type="ECO:0008006" key="5">
    <source>
        <dbReference type="Google" id="ProtNLM"/>
    </source>
</evidence>
<dbReference type="Gene3D" id="2.60.120.860">
    <property type="match status" value="1"/>
</dbReference>
<dbReference type="Proteomes" id="UP000075806">
    <property type="component" value="Unassembled WGS sequence"/>
</dbReference>